<dbReference type="Proteomes" id="UP000749559">
    <property type="component" value="Unassembled WGS sequence"/>
</dbReference>
<keyword evidence="8" id="KW-0769">Symport</keyword>
<accession>A0A8J1T5Z8</accession>
<feature type="transmembrane region" description="Helical" evidence="10">
    <location>
        <begin position="581"/>
        <end position="598"/>
    </location>
</feature>
<dbReference type="GO" id="GO:0015375">
    <property type="term" value="F:glycine:sodium symporter activity"/>
    <property type="evidence" value="ECO:0007669"/>
    <property type="project" value="TreeGrafter"/>
</dbReference>
<evidence type="ECO:0000313" key="12">
    <source>
        <dbReference type="Proteomes" id="UP000749559"/>
    </source>
</evidence>
<keyword evidence="2 8" id="KW-0813">Transport</keyword>
<feature type="transmembrane region" description="Helical" evidence="10">
    <location>
        <begin position="95"/>
        <end position="114"/>
    </location>
</feature>
<dbReference type="AlphaFoldDB" id="A0A8J1T5Z8"/>
<dbReference type="GO" id="GO:0005886">
    <property type="term" value="C:plasma membrane"/>
    <property type="evidence" value="ECO:0007669"/>
    <property type="project" value="TreeGrafter"/>
</dbReference>
<evidence type="ECO:0000256" key="3">
    <source>
        <dbReference type="ARBA" id="ARBA00022692"/>
    </source>
</evidence>
<feature type="non-terminal residue" evidence="11">
    <location>
        <position position="1"/>
    </location>
</feature>
<feature type="transmembrane region" description="Helical" evidence="10">
    <location>
        <begin position="406"/>
        <end position="427"/>
    </location>
</feature>
<evidence type="ECO:0000256" key="9">
    <source>
        <dbReference type="SAM" id="MobiDB-lite"/>
    </source>
</evidence>
<evidence type="ECO:0000256" key="6">
    <source>
        <dbReference type="PIRSR" id="PIRSR600175-1"/>
    </source>
</evidence>
<gene>
    <name evidence="11" type="ORF">OFUS_LOCUS10683</name>
</gene>
<keyword evidence="7" id="KW-1015">Disulfide bond</keyword>
<organism evidence="11 12">
    <name type="scientific">Owenia fusiformis</name>
    <name type="common">Polychaete worm</name>
    <dbReference type="NCBI Taxonomy" id="6347"/>
    <lineage>
        <taxon>Eukaryota</taxon>
        <taxon>Metazoa</taxon>
        <taxon>Spiralia</taxon>
        <taxon>Lophotrochozoa</taxon>
        <taxon>Annelida</taxon>
        <taxon>Polychaeta</taxon>
        <taxon>Sedentaria</taxon>
        <taxon>Canalipalpata</taxon>
        <taxon>Sabellida</taxon>
        <taxon>Oweniida</taxon>
        <taxon>Oweniidae</taxon>
        <taxon>Owenia</taxon>
    </lineage>
</organism>
<dbReference type="Pfam" id="PF00209">
    <property type="entry name" value="SNF"/>
    <property type="match status" value="1"/>
</dbReference>
<keyword evidence="3 8" id="KW-0812">Transmembrane</keyword>
<feature type="transmembrane region" description="Helical" evidence="10">
    <location>
        <begin position="506"/>
        <end position="528"/>
    </location>
</feature>
<dbReference type="OrthoDB" id="6581954at2759"/>
<feature type="transmembrane region" description="Helical" evidence="10">
    <location>
        <begin position="126"/>
        <end position="148"/>
    </location>
</feature>
<evidence type="ECO:0000256" key="4">
    <source>
        <dbReference type="ARBA" id="ARBA00022989"/>
    </source>
</evidence>
<dbReference type="PRINTS" id="PR00176">
    <property type="entry name" value="NANEUSMPORT"/>
</dbReference>
<evidence type="ECO:0000313" key="11">
    <source>
        <dbReference type="EMBL" id="CAH1784499.1"/>
    </source>
</evidence>
<evidence type="ECO:0000256" key="8">
    <source>
        <dbReference type="RuleBase" id="RU003732"/>
    </source>
</evidence>
<dbReference type="InterPro" id="IPR000175">
    <property type="entry name" value="Na/ntran_symport"/>
</dbReference>
<dbReference type="PANTHER" id="PTHR11616:SF240">
    <property type="entry name" value="BLOATED TUBULES, ISOFORM B-RELATED"/>
    <property type="match status" value="1"/>
</dbReference>
<proteinExistence type="inferred from homology"/>
<feature type="transmembrane region" description="Helical" evidence="10">
    <location>
        <begin position="297"/>
        <end position="315"/>
    </location>
</feature>
<feature type="region of interest" description="Disordered" evidence="9">
    <location>
        <begin position="717"/>
        <end position="745"/>
    </location>
</feature>
<comment type="caution">
    <text evidence="11">The sequence shown here is derived from an EMBL/GenBank/DDBJ whole genome shotgun (WGS) entry which is preliminary data.</text>
</comment>
<evidence type="ECO:0000256" key="1">
    <source>
        <dbReference type="ARBA" id="ARBA00004141"/>
    </source>
</evidence>
<dbReference type="PROSITE" id="PS00610">
    <property type="entry name" value="NA_NEUROTRAN_SYMP_1"/>
    <property type="match status" value="1"/>
</dbReference>
<feature type="compositionally biased region" description="Polar residues" evidence="9">
    <location>
        <begin position="736"/>
        <end position="745"/>
    </location>
</feature>
<evidence type="ECO:0000256" key="7">
    <source>
        <dbReference type="PIRSR" id="PIRSR600175-2"/>
    </source>
</evidence>
<keyword evidence="5 10" id="KW-0472">Membrane</keyword>
<dbReference type="EMBL" id="CAIIXF020000005">
    <property type="protein sequence ID" value="CAH1784499.1"/>
    <property type="molecule type" value="Genomic_DNA"/>
</dbReference>
<dbReference type="PANTHER" id="PTHR11616">
    <property type="entry name" value="SODIUM/CHLORIDE DEPENDENT TRANSPORTER"/>
    <property type="match status" value="1"/>
</dbReference>
<feature type="binding site" evidence="6">
    <location>
        <position position="480"/>
    </location>
    <ligand>
        <name>Na(+)</name>
        <dbReference type="ChEBI" id="CHEBI:29101"/>
        <label>1</label>
    </ligand>
</feature>
<keyword evidence="6" id="KW-0915">Sodium</keyword>
<dbReference type="GO" id="GO:0046872">
    <property type="term" value="F:metal ion binding"/>
    <property type="evidence" value="ECO:0007669"/>
    <property type="project" value="UniProtKB-KW"/>
</dbReference>
<keyword evidence="12" id="KW-1185">Reference proteome</keyword>
<keyword evidence="4 10" id="KW-1133">Transmembrane helix</keyword>
<feature type="transmembrane region" description="Helical" evidence="10">
    <location>
        <begin position="169"/>
        <end position="196"/>
    </location>
</feature>
<reference evidence="11" key="1">
    <citation type="submission" date="2022-03" db="EMBL/GenBank/DDBJ databases">
        <authorList>
            <person name="Martin C."/>
        </authorList>
    </citation>
    <scope>NUCLEOTIDE SEQUENCE</scope>
</reference>
<comment type="similarity">
    <text evidence="8">Belongs to the sodium:neurotransmitter symporter (SNF) (TC 2.A.22) family.</text>
</comment>
<dbReference type="InterPro" id="IPR037272">
    <property type="entry name" value="SNS_sf"/>
</dbReference>
<comment type="subcellular location">
    <subcellularLocation>
        <location evidence="1">Membrane</location>
        <topology evidence="1">Multi-pass membrane protein</topology>
    </subcellularLocation>
</comment>
<feature type="transmembrane region" description="Helical" evidence="10">
    <location>
        <begin position="540"/>
        <end position="560"/>
    </location>
</feature>
<dbReference type="PROSITE" id="PS50267">
    <property type="entry name" value="NA_NEUROTRAN_SYMP_3"/>
    <property type="match status" value="1"/>
</dbReference>
<name>A0A8J1T5Z8_OWEFU</name>
<evidence type="ECO:0000256" key="10">
    <source>
        <dbReference type="SAM" id="Phobius"/>
    </source>
</evidence>
<dbReference type="SUPFAM" id="SSF161070">
    <property type="entry name" value="SNF-like"/>
    <property type="match status" value="1"/>
</dbReference>
<feature type="binding site" evidence="6">
    <location>
        <position position="477"/>
    </location>
    <ligand>
        <name>Na(+)</name>
        <dbReference type="ChEBI" id="CHEBI:29101"/>
        <label>1</label>
    </ligand>
</feature>
<sequence length="759" mass="84793">AAENEKYDKGLDLDLDLRLRNSQDSEDDVIFTNIPLDDNKKDGNQVNTELYPPGVYYSTDTLNTPRSVGESEIDSGILTYGEDENKERGNWSGKLDFLLSCLGYAVGLGNVWRFPYLCYRNGGGAFLIPYAIMLVFVGLPLFFMELCLGQFCSSGPLTCWSYAPMFKGIGVAMMIVSSLVAVYYNMIIAWSLYYLIASFTSELPWADCDNDWNGKGCSLRWPLLKEDECQGRGTIEYPNGTCYTQQDDKTYKFTGVYNESLFFQQTKIKRILPSEEYYNNYVLNLSSGIDDMGAPQWKLVLALIGAWVIAFMCMIKGIKSSGKVVYFTATFPYVVLVILLIRGVTLDNAGQGILFYLQPDWQRLGNAKVWNDAAVQIFFSLSNCWGGLIALASYNRFHNNCLRDTLIVAFGNCCTSVFAGFVIFSFLGNMAGIMNTTVDKVVDSGPGLAFIVYPFAVTMMPVSPLWAILFFFMLITLGLDSQFAMLETVMTSIMDQFPHVRKKKTFIILFISILFFLCGLTLTCRGGAYMLQLMDTYCGGWAILIIGIVESISIAWIYGADRFMNDIALMTGKKPSIWWRICWQGLTPFLIIFILLFTWIDYSPARFGDYSFPEWADGLGWCMSFTSVIFIPIMAVYKLSKEEGSFLERLRRVTTPSIEWGPALVKHRRLVNYVNGFWTDPKAALGVVNPAMSYSSMNGSSVKVSYNGVPISLTPGYSTPGYSTPGGESIDGRRTPGSQATGTSYISQANSSVSYESVV</sequence>
<feature type="transmembrane region" description="Helical" evidence="10">
    <location>
        <begin position="618"/>
        <end position="637"/>
    </location>
</feature>
<feature type="binding site" evidence="6">
    <location>
        <position position="103"/>
    </location>
    <ligand>
        <name>Na(+)</name>
        <dbReference type="ChEBI" id="CHEBI:29101"/>
        <label>1</label>
    </ligand>
</feature>
<feature type="disulfide bond" evidence="7">
    <location>
        <begin position="208"/>
        <end position="217"/>
    </location>
</feature>
<feature type="binding site" evidence="6">
    <location>
        <position position="106"/>
    </location>
    <ligand>
        <name>Na(+)</name>
        <dbReference type="ChEBI" id="CHEBI:29101"/>
        <label>1</label>
    </ligand>
</feature>
<evidence type="ECO:0000256" key="2">
    <source>
        <dbReference type="ARBA" id="ARBA00022448"/>
    </source>
</evidence>
<feature type="binding site" evidence="6">
    <location>
        <position position="481"/>
    </location>
    <ligand>
        <name>Na(+)</name>
        <dbReference type="ChEBI" id="CHEBI:29101"/>
        <label>1</label>
    </ligand>
</feature>
<protein>
    <recommendedName>
        <fullName evidence="8">Transporter</fullName>
    </recommendedName>
</protein>
<dbReference type="PROSITE" id="PS00754">
    <property type="entry name" value="NA_NEUROTRAN_SYMP_2"/>
    <property type="match status" value="1"/>
</dbReference>
<feature type="binding site" evidence="6">
    <location>
        <position position="380"/>
    </location>
    <ligand>
        <name>Na(+)</name>
        <dbReference type="ChEBI" id="CHEBI:29101"/>
        <label>1</label>
    </ligand>
</feature>
<evidence type="ECO:0000256" key="5">
    <source>
        <dbReference type="ARBA" id="ARBA00023136"/>
    </source>
</evidence>
<feature type="transmembrane region" description="Helical" evidence="10">
    <location>
        <begin position="373"/>
        <end position="394"/>
    </location>
</feature>
<feature type="binding site" evidence="6">
    <location>
        <position position="412"/>
    </location>
    <ligand>
        <name>Na(+)</name>
        <dbReference type="ChEBI" id="CHEBI:29101"/>
        <label>1</label>
    </ligand>
</feature>
<feature type="transmembrane region" description="Helical" evidence="10">
    <location>
        <begin position="324"/>
        <end position="344"/>
    </location>
</feature>
<feature type="binding site" evidence="6">
    <location>
        <position position="105"/>
    </location>
    <ligand>
        <name>Na(+)</name>
        <dbReference type="ChEBI" id="CHEBI:29101"/>
        <label>1</label>
    </ligand>
</feature>
<keyword evidence="6" id="KW-0479">Metal-binding</keyword>
<feature type="binding site" evidence="6">
    <location>
        <position position="110"/>
    </location>
    <ligand>
        <name>Na(+)</name>
        <dbReference type="ChEBI" id="CHEBI:29101"/>
        <label>1</label>
    </ligand>
</feature>